<protein>
    <submittedName>
        <fullName evidence="2">Unannotated protein</fullName>
    </submittedName>
</protein>
<proteinExistence type="predicted"/>
<organism evidence="2">
    <name type="scientific">freshwater metagenome</name>
    <dbReference type="NCBI Taxonomy" id="449393"/>
    <lineage>
        <taxon>unclassified sequences</taxon>
        <taxon>metagenomes</taxon>
        <taxon>ecological metagenomes</taxon>
    </lineage>
</organism>
<gene>
    <name evidence="2" type="ORF">UFOPK3564_01252</name>
</gene>
<reference evidence="2" key="1">
    <citation type="submission" date="2020-05" db="EMBL/GenBank/DDBJ databases">
        <authorList>
            <person name="Chiriac C."/>
            <person name="Salcher M."/>
            <person name="Ghai R."/>
            <person name="Kavagutti S V."/>
        </authorList>
    </citation>
    <scope>NUCLEOTIDE SEQUENCE</scope>
</reference>
<feature type="region of interest" description="Disordered" evidence="1">
    <location>
        <begin position="64"/>
        <end position="85"/>
    </location>
</feature>
<evidence type="ECO:0000256" key="1">
    <source>
        <dbReference type="SAM" id="MobiDB-lite"/>
    </source>
</evidence>
<dbReference type="AlphaFoldDB" id="A0A6J7GV61"/>
<name>A0A6J7GV61_9ZZZZ</name>
<dbReference type="EMBL" id="CAFBMK010000058">
    <property type="protein sequence ID" value="CAB4911184.1"/>
    <property type="molecule type" value="Genomic_DNA"/>
</dbReference>
<evidence type="ECO:0000313" key="2">
    <source>
        <dbReference type="EMBL" id="CAB4911184.1"/>
    </source>
</evidence>
<accession>A0A6J7GV61</accession>
<sequence length="85" mass="8871">MPPPPDAAFTATGKPISSLAIRTASSYVSTDSVVPGTIGTPAFFMRSRALVLLPMESIAEAGGPMNVMPSSSRRCTKAAFSERKP</sequence>